<reference evidence="1 2" key="1">
    <citation type="journal article" date="2019" name="Nat. Ecol. Evol.">
        <title>Megaphylogeny resolves global patterns of mushroom evolution.</title>
        <authorList>
            <person name="Varga T."/>
            <person name="Krizsan K."/>
            <person name="Foldi C."/>
            <person name="Dima B."/>
            <person name="Sanchez-Garcia M."/>
            <person name="Sanchez-Ramirez S."/>
            <person name="Szollosi G.J."/>
            <person name="Szarkandi J.G."/>
            <person name="Papp V."/>
            <person name="Albert L."/>
            <person name="Andreopoulos W."/>
            <person name="Angelini C."/>
            <person name="Antonin V."/>
            <person name="Barry K.W."/>
            <person name="Bougher N.L."/>
            <person name="Buchanan P."/>
            <person name="Buyck B."/>
            <person name="Bense V."/>
            <person name="Catcheside P."/>
            <person name="Chovatia M."/>
            <person name="Cooper J."/>
            <person name="Damon W."/>
            <person name="Desjardin D."/>
            <person name="Finy P."/>
            <person name="Geml J."/>
            <person name="Haridas S."/>
            <person name="Hughes K."/>
            <person name="Justo A."/>
            <person name="Karasinski D."/>
            <person name="Kautmanova I."/>
            <person name="Kiss B."/>
            <person name="Kocsube S."/>
            <person name="Kotiranta H."/>
            <person name="LaButti K.M."/>
            <person name="Lechner B.E."/>
            <person name="Liimatainen K."/>
            <person name="Lipzen A."/>
            <person name="Lukacs Z."/>
            <person name="Mihaltcheva S."/>
            <person name="Morgado L.N."/>
            <person name="Niskanen T."/>
            <person name="Noordeloos M.E."/>
            <person name="Ohm R.A."/>
            <person name="Ortiz-Santana B."/>
            <person name="Ovrebo C."/>
            <person name="Racz N."/>
            <person name="Riley R."/>
            <person name="Savchenko A."/>
            <person name="Shiryaev A."/>
            <person name="Soop K."/>
            <person name="Spirin V."/>
            <person name="Szebenyi C."/>
            <person name="Tomsovsky M."/>
            <person name="Tulloss R.E."/>
            <person name="Uehling J."/>
            <person name="Grigoriev I.V."/>
            <person name="Vagvolgyi C."/>
            <person name="Papp T."/>
            <person name="Martin F.M."/>
            <person name="Miettinen O."/>
            <person name="Hibbett D.S."/>
            <person name="Nagy L.G."/>
        </authorList>
    </citation>
    <scope>NUCLEOTIDE SEQUENCE [LARGE SCALE GENOMIC DNA]</scope>
    <source>
        <strain evidence="1 2">NL-1719</strain>
    </source>
</reference>
<gene>
    <name evidence="1" type="ORF">BDN72DRAFT_287562</name>
</gene>
<evidence type="ECO:0000313" key="1">
    <source>
        <dbReference type="EMBL" id="TFK64039.1"/>
    </source>
</evidence>
<sequence length="156" mass="17655">MVNSTASTLLPLQSSVGTSGTDQGKSSESRQPKCAVRQRRCTVTEREEDETPNCSTVTASRGHSTNQVWCRPRNQGGGDLRASHWKTSRRVIRQSHTHQPQRVPSQMFACYETAHTFPSSSFWLHRASPRRSFLDNYGLPVICRKFPNRVRPGRDL</sequence>
<name>A0ACD3AFF4_9AGAR</name>
<dbReference type="Proteomes" id="UP000308600">
    <property type="component" value="Unassembled WGS sequence"/>
</dbReference>
<dbReference type="EMBL" id="ML208491">
    <property type="protein sequence ID" value="TFK64039.1"/>
    <property type="molecule type" value="Genomic_DNA"/>
</dbReference>
<keyword evidence="2" id="KW-1185">Reference proteome</keyword>
<evidence type="ECO:0000313" key="2">
    <source>
        <dbReference type="Proteomes" id="UP000308600"/>
    </source>
</evidence>
<proteinExistence type="predicted"/>
<accession>A0ACD3AFF4</accession>
<organism evidence="1 2">
    <name type="scientific">Pluteus cervinus</name>
    <dbReference type="NCBI Taxonomy" id="181527"/>
    <lineage>
        <taxon>Eukaryota</taxon>
        <taxon>Fungi</taxon>
        <taxon>Dikarya</taxon>
        <taxon>Basidiomycota</taxon>
        <taxon>Agaricomycotina</taxon>
        <taxon>Agaricomycetes</taxon>
        <taxon>Agaricomycetidae</taxon>
        <taxon>Agaricales</taxon>
        <taxon>Pluteineae</taxon>
        <taxon>Pluteaceae</taxon>
        <taxon>Pluteus</taxon>
    </lineage>
</organism>
<protein>
    <submittedName>
        <fullName evidence="1">Uncharacterized protein</fullName>
    </submittedName>
</protein>